<organism evidence="1 2">
    <name type="scientific">Propionicimonas paludicola</name>
    <dbReference type="NCBI Taxonomy" id="185243"/>
    <lineage>
        <taxon>Bacteria</taxon>
        <taxon>Bacillati</taxon>
        <taxon>Actinomycetota</taxon>
        <taxon>Actinomycetes</taxon>
        <taxon>Propionibacteriales</taxon>
        <taxon>Nocardioidaceae</taxon>
        <taxon>Propionicimonas</taxon>
    </lineage>
</organism>
<dbReference type="PANTHER" id="PTHR36439">
    <property type="entry name" value="BLL4334 PROTEIN"/>
    <property type="match status" value="1"/>
</dbReference>
<evidence type="ECO:0000313" key="2">
    <source>
        <dbReference type="Proteomes" id="UP000226079"/>
    </source>
</evidence>
<dbReference type="AlphaFoldDB" id="A0A2A9CT67"/>
<dbReference type="EMBL" id="PDJC01000001">
    <property type="protein sequence ID" value="PFG16759.1"/>
    <property type="molecule type" value="Genomic_DNA"/>
</dbReference>
<name>A0A2A9CT67_9ACTN</name>
<dbReference type="Gene3D" id="3.30.70.1280">
    <property type="entry name" value="SP0830-like domains"/>
    <property type="match status" value="1"/>
</dbReference>
<evidence type="ECO:0000313" key="1">
    <source>
        <dbReference type="EMBL" id="PFG16759.1"/>
    </source>
</evidence>
<sequence length="181" mass="19069">MARLALLRGINLARHRRVAMAELRQAVVALGWTGVATYLQSGNLVFQAPGSDPEVAAQLSGLLRERFGLDVDVVIRDGARLATLLAGQPYPEGDPARTVIACCDRAVPEPAVARLAALRIGDERFALAESGCDLYAIFPDGQARSRLAAGLIDALAPATGTARNLRTMTALSDLLSAKHAG</sequence>
<comment type="caution">
    <text evidence="1">The sequence shown here is derived from an EMBL/GenBank/DDBJ whole genome shotgun (WGS) entry which is preliminary data.</text>
</comment>
<reference evidence="1 2" key="1">
    <citation type="submission" date="2017-10" db="EMBL/GenBank/DDBJ databases">
        <title>Sequencing the genomes of 1000 actinobacteria strains.</title>
        <authorList>
            <person name="Klenk H.-P."/>
        </authorList>
    </citation>
    <scope>NUCLEOTIDE SEQUENCE [LARGE SCALE GENOMIC DNA]</scope>
    <source>
        <strain evidence="1 2">DSM 15597</strain>
    </source>
</reference>
<dbReference type="Pfam" id="PF08002">
    <property type="entry name" value="DUF1697"/>
    <property type="match status" value="1"/>
</dbReference>
<keyword evidence="2" id="KW-1185">Reference proteome</keyword>
<protein>
    <submittedName>
        <fullName evidence="1">Uncharacterized protein (DUF1697 family)</fullName>
    </submittedName>
</protein>
<dbReference type="PANTHER" id="PTHR36439:SF1">
    <property type="entry name" value="DUF1697 DOMAIN-CONTAINING PROTEIN"/>
    <property type="match status" value="1"/>
</dbReference>
<dbReference type="SUPFAM" id="SSF160379">
    <property type="entry name" value="SP0830-like"/>
    <property type="match status" value="1"/>
</dbReference>
<proteinExistence type="predicted"/>
<dbReference type="Proteomes" id="UP000226079">
    <property type="component" value="Unassembled WGS sequence"/>
</dbReference>
<gene>
    <name evidence="1" type="ORF">ATK74_1312</name>
</gene>
<dbReference type="InterPro" id="IPR012545">
    <property type="entry name" value="DUF1697"/>
</dbReference>
<dbReference type="PIRSF" id="PIRSF008502">
    <property type="entry name" value="UCP008502"/>
    <property type="match status" value="1"/>
</dbReference>
<accession>A0A2A9CT67</accession>
<dbReference type="RefSeq" id="WP_169923761.1">
    <property type="nucleotide sequence ID" value="NZ_PDJC01000001.1"/>
</dbReference>